<comment type="pathway">
    <text evidence="1">Amino-acid degradation; L-proline degradation into L-glutamate; L-glutamate from L-proline: step 2/2.</text>
</comment>
<evidence type="ECO:0000256" key="6">
    <source>
        <dbReference type="PIRSR" id="PIRSR000197-1"/>
    </source>
</evidence>
<dbReference type="EMBL" id="LGTQ01000005">
    <property type="protein sequence ID" value="KPM50162.1"/>
    <property type="molecule type" value="Genomic_DNA"/>
</dbReference>
<evidence type="ECO:0000259" key="8">
    <source>
        <dbReference type="Pfam" id="PF00171"/>
    </source>
</evidence>
<comment type="caution">
    <text evidence="10">The sequence shown here is derived from an EMBL/GenBank/DDBJ whole genome shotgun (WGS) entry which is preliminary data.</text>
</comment>
<feature type="domain" description="Proline dehydrogenase" evidence="9">
    <location>
        <begin position="122"/>
        <end position="417"/>
    </location>
</feature>
<dbReference type="EC" id="1.2.1.88" evidence="2"/>
<dbReference type="PATRIC" id="fig|1605367.3.peg.2327"/>
<feature type="active site" evidence="6">
    <location>
        <position position="725"/>
    </location>
</feature>
<sequence>MDNALHLAGKLHVSEQANSKNEFAARLEPILREPSSKNFLIRLMDVAFRSEQYAKVSNYVLRLFDKHQNYRILFSPFEKVLVAAYRSIGKYFPGISIPLMLAQIKKVTSPILFFVDDPKFRNHAHKRASEGVKLNVNLIGEALIGENEAAERIDQYRQLLRQKDINYISIKISTIYSQTSALAFEHTVNVLSQKLSLIYDELIAIHGETGEWKFVNLDMEEYRDLHLTIHTFIQTLSQEKYKSLRAGLVLQAYLPDSYEQLDKVLSFAQQRYKNGGAPIKIRIVKGANMEMEKTESSLEDWPLAPFSEKVETDANFKKILLKVLKKETLEAMQIGVASHNIFDLAFALQIVQENGLKDYVDFEMLEGMANQTVNKLMEQGAKVLLYTPIVKPQNYNSAIAYLVRRLDEGTQDGNFLKEGFDLQLNSAKWDELKTQFLNSIELIEKIDNRQKRNQDRGNQKPEKQNSFRNVPNTDWNLKANRDWLKEVKSGWENPEDIEGTVITIIGGKAGETREEISLEGWNGKHPWKYQLATTGDYSHFLGLESTWNKKTASERAELLKMAAVEIEKNRGELMAVAVKELGKTFDEVDVEVSEAIDFANFYAESAKEWENLAERNIGDGVHLILSPWNFPLAIPIGGVLASLAAGKRAILKPSTNATATAYLISKCLWAAGITQEDFAFLPTEESNLDEFLSSGNTFDAVILTGGTDTAKFLLKRNPELKLYAETGGKNSTIVTSLADREQAIKNVVQSAFGNAGQKCSATSLLILEEEVFEDAHFKTLLKDATMSRYFGNPWNNETNIGPLGMPVSDKLKYSIEHTPDEQWLIKPKLNGDFFLSPGIKWGVTSEDYEYQNELFGPVLSVMKAKNLKEAVSLANGVEYGLTSGLESLDPQEVEYWKQNIKAGNLYVNRSTTGAIVLRQPFGGIKASSFGFGMKAGGLNYVGQFMTFNEPDLTLEEIQKDYQKWHTEFFSKEIDPVGLRGQHNISRYLKSEKILLLIDESTSKKDIQMVVLAANALNIPLEIFSQKDSPVPESVIISEWSDLKDKLGHDVCIRSLTGRPLTGAFTEFCIDHAYDIFDRKPSVYGRLELLNYLSEQSFSYNYHRYGNLLGEKRD</sequence>
<evidence type="ECO:0000313" key="11">
    <source>
        <dbReference type="Proteomes" id="UP000050454"/>
    </source>
</evidence>
<protein>
    <recommendedName>
        <fullName evidence="2">L-glutamate gamma-semialdehyde dehydrogenase</fullName>
        <ecNumber evidence="2">1.2.1.88</ecNumber>
    </recommendedName>
</protein>
<evidence type="ECO:0000256" key="2">
    <source>
        <dbReference type="ARBA" id="ARBA00012884"/>
    </source>
</evidence>
<dbReference type="STRING" id="1605367.AFM12_04885"/>
<dbReference type="GO" id="GO:0003842">
    <property type="term" value="F:L-glutamate gamma-semialdehyde dehydrogenase activity"/>
    <property type="evidence" value="ECO:0007669"/>
    <property type="project" value="UniProtKB-EC"/>
</dbReference>
<evidence type="ECO:0000256" key="4">
    <source>
        <dbReference type="ARBA" id="ARBA00023027"/>
    </source>
</evidence>
<dbReference type="GO" id="GO:0010133">
    <property type="term" value="P:L-proline catabolic process to L-glutamate"/>
    <property type="evidence" value="ECO:0007669"/>
    <property type="project" value="InterPro"/>
</dbReference>
<keyword evidence="3" id="KW-0560">Oxidoreductase</keyword>
<dbReference type="InterPro" id="IPR015590">
    <property type="entry name" value="Aldehyde_DH_dom"/>
</dbReference>
<dbReference type="Pfam" id="PF00171">
    <property type="entry name" value="Aldedh"/>
    <property type="match status" value="1"/>
</dbReference>
<dbReference type="Gene3D" id="3.20.20.220">
    <property type="match status" value="1"/>
</dbReference>
<dbReference type="Pfam" id="PF01619">
    <property type="entry name" value="Pro_dh"/>
    <property type="match status" value="1"/>
</dbReference>
<feature type="domain" description="Aldehyde dehydrogenase" evidence="8">
    <location>
        <begin position="545"/>
        <end position="943"/>
    </location>
</feature>
<dbReference type="SUPFAM" id="SSF51730">
    <property type="entry name" value="FAD-linked oxidoreductase"/>
    <property type="match status" value="1"/>
</dbReference>
<dbReference type="AlphaFoldDB" id="A0A0P7BS04"/>
<feature type="region of interest" description="Disordered" evidence="7">
    <location>
        <begin position="448"/>
        <end position="471"/>
    </location>
</feature>
<evidence type="ECO:0000313" key="10">
    <source>
        <dbReference type="EMBL" id="KPM50162.1"/>
    </source>
</evidence>
<dbReference type="InterPro" id="IPR016161">
    <property type="entry name" value="Ald_DH/histidinol_DH"/>
</dbReference>
<name>A0A0P7BS04_9BACT</name>
<dbReference type="FunFam" id="3.40.309.10:FF:000005">
    <property type="entry name" value="1-pyrroline-5-carboxylate dehydrogenase 1"/>
    <property type="match status" value="1"/>
</dbReference>
<dbReference type="InterPro" id="IPR029041">
    <property type="entry name" value="FAD-linked_oxidoreductase-like"/>
</dbReference>
<dbReference type="InterPro" id="IPR016162">
    <property type="entry name" value="Ald_DH_N"/>
</dbReference>
<dbReference type="InterPro" id="IPR016163">
    <property type="entry name" value="Ald_DH_C"/>
</dbReference>
<reference evidence="10 11" key="1">
    <citation type="submission" date="2015-07" db="EMBL/GenBank/DDBJ databases">
        <title>The draft genome sequence of Leadbetterella sp. JN14-9.</title>
        <authorList>
            <person name="Liu Y."/>
            <person name="Du J."/>
            <person name="Shao Z."/>
        </authorList>
    </citation>
    <scope>NUCLEOTIDE SEQUENCE [LARGE SCALE GENOMIC DNA]</scope>
    <source>
        <strain evidence="10 11">JN14-9</strain>
    </source>
</reference>
<organism evidence="10 11">
    <name type="scientific">Jiulongibacter sediminis</name>
    <dbReference type="NCBI Taxonomy" id="1605367"/>
    <lineage>
        <taxon>Bacteria</taxon>
        <taxon>Pseudomonadati</taxon>
        <taxon>Bacteroidota</taxon>
        <taxon>Cytophagia</taxon>
        <taxon>Cytophagales</taxon>
        <taxon>Leadbetterellaceae</taxon>
        <taxon>Jiulongibacter</taxon>
    </lineage>
</organism>
<gene>
    <name evidence="10" type="ORF">AFM12_04885</name>
</gene>
<dbReference type="Gene3D" id="3.40.309.10">
    <property type="entry name" value="Aldehyde Dehydrogenase, Chain A, domain 2"/>
    <property type="match status" value="1"/>
</dbReference>
<dbReference type="InterPro" id="IPR016160">
    <property type="entry name" value="Ald_DH_CS_CYS"/>
</dbReference>
<dbReference type="PANTHER" id="PTHR42862">
    <property type="entry name" value="DELTA-1-PYRROLINE-5-CARBOXYLATE DEHYDROGENASE 1, ISOFORM A-RELATED"/>
    <property type="match status" value="1"/>
</dbReference>
<dbReference type="SUPFAM" id="SSF53720">
    <property type="entry name" value="ALDH-like"/>
    <property type="match status" value="1"/>
</dbReference>
<feature type="active site" evidence="6">
    <location>
        <position position="759"/>
    </location>
</feature>
<dbReference type="InterPro" id="IPR025703">
    <property type="entry name" value="Bifunct_PutA"/>
</dbReference>
<dbReference type="PROSITE" id="PS00070">
    <property type="entry name" value="ALDEHYDE_DEHYDR_CYS"/>
    <property type="match status" value="1"/>
</dbReference>
<dbReference type="GO" id="GO:0004657">
    <property type="term" value="F:proline dehydrogenase activity"/>
    <property type="evidence" value="ECO:0007669"/>
    <property type="project" value="InterPro"/>
</dbReference>
<dbReference type="Gene3D" id="3.40.605.10">
    <property type="entry name" value="Aldehyde Dehydrogenase, Chain A, domain 1"/>
    <property type="match status" value="1"/>
</dbReference>
<keyword evidence="4" id="KW-0520">NAD</keyword>
<dbReference type="InterPro" id="IPR002872">
    <property type="entry name" value="Proline_DH_dom"/>
</dbReference>
<dbReference type="InterPro" id="IPR050485">
    <property type="entry name" value="Proline_metab_enzyme"/>
</dbReference>
<accession>A0A0P7BS04</accession>
<evidence type="ECO:0000259" key="9">
    <source>
        <dbReference type="Pfam" id="PF01619"/>
    </source>
</evidence>
<evidence type="ECO:0000256" key="7">
    <source>
        <dbReference type="SAM" id="MobiDB-lite"/>
    </source>
</evidence>
<keyword evidence="11" id="KW-1185">Reference proteome</keyword>
<proteinExistence type="predicted"/>
<feature type="compositionally biased region" description="Basic and acidic residues" evidence="7">
    <location>
        <begin position="448"/>
        <end position="465"/>
    </location>
</feature>
<evidence type="ECO:0000256" key="5">
    <source>
        <dbReference type="ARBA" id="ARBA00048142"/>
    </source>
</evidence>
<comment type="catalytic activity">
    <reaction evidence="5">
        <text>L-glutamate 5-semialdehyde + NAD(+) + H2O = L-glutamate + NADH + 2 H(+)</text>
        <dbReference type="Rhea" id="RHEA:30235"/>
        <dbReference type="ChEBI" id="CHEBI:15377"/>
        <dbReference type="ChEBI" id="CHEBI:15378"/>
        <dbReference type="ChEBI" id="CHEBI:29985"/>
        <dbReference type="ChEBI" id="CHEBI:57540"/>
        <dbReference type="ChEBI" id="CHEBI:57945"/>
        <dbReference type="ChEBI" id="CHEBI:58066"/>
        <dbReference type="EC" id="1.2.1.88"/>
    </reaction>
</comment>
<dbReference type="GO" id="GO:0009898">
    <property type="term" value="C:cytoplasmic side of plasma membrane"/>
    <property type="evidence" value="ECO:0007669"/>
    <property type="project" value="TreeGrafter"/>
</dbReference>
<dbReference type="PANTHER" id="PTHR42862:SF1">
    <property type="entry name" value="DELTA-1-PYRROLINE-5-CARBOXYLATE DEHYDROGENASE 2, ISOFORM A-RELATED"/>
    <property type="match status" value="1"/>
</dbReference>
<evidence type="ECO:0000256" key="3">
    <source>
        <dbReference type="ARBA" id="ARBA00023002"/>
    </source>
</evidence>
<dbReference type="GO" id="GO:0003700">
    <property type="term" value="F:DNA-binding transcription factor activity"/>
    <property type="evidence" value="ECO:0007669"/>
    <property type="project" value="InterPro"/>
</dbReference>
<dbReference type="Proteomes" id="UP000050454">
    <property type="component" value="Unassembled WGS sequence"/>
</dbReference>
<dbReference type="PIRSF" id="PIRSF000197">
    <property type="entry name" value="Bifunct_PutA"/>
    <property type="match status" value="1"/>
</dbReference>
<evidence type="ECO:0000256" key="1">
    <source>
        <dbReference type="ARBA" id="ARBA00004786"/>
    </source>
</evidence>